<dbReference type="InterPro" id="IPR056884">
    <property type="entry name" value="NPHP3-like_N"/>
</dbReference>
<dbReference type="Proteomes" id="UP000803884">
    <property type="component" value="Unassembled WGS sequence"/>
</dbReference>
<feature type="domain" description="Nephrocystin 3-like N-terminal" evidence="3">
    <location>
        <begin position="209"/>
        <end position="370"/>
    </location>
</feature>
<evidence type="ECO:0008006" key="6">
    <source>
        <dbReference type="Google" id="ProtNLM"/>
    </source>
</evidence>
<evidence type="ECO:0000256" key="1">
    <source>
        <dbReference type="ARBA" id="ARBA00022737"/>
    </source>
</evidence>
<dbReference type="PANTHER" id="PTHR10039">
    <property type="entry name" value="AMELOGENIN"/>
    <property type="match status" value="1"/>
</dbReference>
<dbReference type="Pfam" id="PF24883">
    <property type="entry name" value="NPHP3_N"/>
    <property type="match status" value="1"/>
</dbReference>
<evidence type="ECO:0000313" key="5">
    <source>
        <dbReference type="Proteomes" id="UP000803884"/>
    </source>
</evidence>
<dbReference type="Gene3D" id="3.40.50.300">
    <property type="entry name" value="P-loop containing nucleotide triphosphate hydrolases"/>
    <property type="match status" value="1"/>
</dbReference>
<gene>
    <name evidence="4" type="ORF">WHR41_00948</name>
</gene>
<dbReference type="Pfam" id="PF22939">
    <property type="entry name" value="WHD_GPIID"/>
    <property type="match status" value="1"/>
</dbReference>
<dbReference type="InterPro" id="IPR054471">
    <property type="entry name" value="GPIID_WHD"/>
</dbReference>
<dbReference type="SUPFAM" id="SSF52540">
    <property type="entry name" value="P-loop containing nucleoside triphosphate hydrolases"/>
    <property type="match status" value="1"/>
</dbReference>
<name>A0AB34L254_9PEZI</name>
<dbReference type="RefSeq" id="XP_069233597.1">
    <property type="nucleotide sequence ID" value="XM_069369554.1"/>
</dbReference>
<dbReference type="AlphaFoldDB" id="A0AB34L254"/>
<sequence>MDPLSLCANIITVLQAAHDVITICYDFRAARKGRPWSLSRVLDQVIDLRSMLERLEKIAAEQDATSTKSGDAMKLLCASGSSPLIACEQELHALRKLLLPSKYAGKPGTRRYALIGSLGWRLKDSDAKAYLKRLEKCKSTLALALSADLTTILLSIQSLNASLECRVQSLDETLQLAQRDDDFRRLLQWICHTKTEDSHQSALDCSTPGTGDWLQSTKEVKQFTDFRLTGLWLSGGPGAGKTVLSSKMINVMQQKACTQSDLVAYFYCDSRRQGSCDAVDALGSLVAQCCIQSEDVPEGLQKAFNEAHATPQSTKPTPKVLQEAITFFGKRYDVILIVDALDECEDTNRLCDVLTAIRDQTRSRLFVTSRDLPEIQRRLDSFSHLRLDDLGEQMGHDIELYIQNRLASERLQRLNPNLRDDILDSLRGQSAGMFRWTHCQLDTISSMPTGKQIRQALVSLPAGLHETYARILLRIPAGCIEFVRRTLLWLSFSISAMTLEEVHEAIAIDLTSECLDEEDRLNEPQDVLTLCGSLVTISTQGLLSLAHQSVKDYLMSDEIRGNPGTSVFALSKDTGNLQLTRFCLAYLRFKEFAKGPCQSAEDYEDRLANYPLADHAARSWPYYARACPEIEAIEPGMMDFFSPLSRSTFMSWVQILNGDDGQWKSYPPFATSLYYASSFGLAGVVKLLIAEGAHLDAPGSRFGGTAVHGAIPAAIWTW</sequence>
<protein>
    <recommendedName>
        <fullName evidence="6">NACHT domain-containing protein</fullName>
    </recommendedName>
</protein>
<evidence type="ECO:0000259" key="3">
    <source>
        <dbReference type="Pfam" id="PF24883"/>
    </source>
</evidence>
<reference evidence="4 5" key="1">
    <citation type="journal article" date="2020" name="Microbiol. Resour. Announc.">
        <title>Draft Genome Sequence of a Cladosporium Species Isolated from the Mesophotic Ascidian Didemnum maculosum.</title>
        <authorList>
            <person name="Gioti A."/>
            <person name="Siaperas R."/>
            <person name="Nikolaivits E."/>
            <person name="Le Goff G."/>
            <person name="Ouazzani J."/>
            <person name="Kotoulas G."/>
            <person name="Topakas E."/>
        </authorList>
    </citation>
    <scope>NUCLEOTIDE SEQUENCE [LARGE SCALE GENOMIC DNA]</scope>
    <source>
        <strain evidence="4 5">TM138-S3</strain>
    </source>
</reference>
<keyword evidence="5" id="KW-1185">Reference proteome</keyword>
<keyword evidence="1" id="KW-0677">Repeat</keyword>
<dbReference type="EMBL" id="JAAQHG020000002">
    <property type="protein sequence ID" value="KAL1590492.1"/>
    <property type="molecule type" value="Genomic_DNA"/>
</dbReference>
<proteinExistence type="predicted"/>
<dbReference type="InterPro" id="IPR027417">
    <property type="entry name" value="P-loop_NTPase"/>
</dbReference>
<evidence type="ECO:0000259" key="2">
    <source>
        <dbReference type="Pfam" id="PF22939"/>
    </source>
</evidence>
<dbReference type="PANTHER" id="PTHR10039:SF16">
    <property type="entry name" value="GPI INOSITOL-DEACYLASE"/>
    <property type="match status" value="1"/>
</dbReference>
<comment type="caution">
    <text evidence="4">The sequence shown here is derived from an EMBL/GenBank/DDBJ whole genome shotgun (WGS) entry which is preliminary data.</text>
</comment>
<evidence type="ECO:0000313" key="4">
    <source>
        <dbReference type="EMBL" id="KAL1590492.1"/>
    </source>
</evidence>
<accession>A0AB34L254</accession>
<feature type="domain" description="GPI inositol-deacylase winged helix" evidence="2">
    <location>
        <begin position="484"/>
        <end position="560"/>
    </location>
</feature>
<dbReference type="GeneID" id="96002392"/>
<organism evidence="4 5">
    <name type="scientific">Cladosporium halotolerans</name>
    <dbReference type="NCBI Taxonomy" id="1052096"/>
    <lineage>
        <taxon>Eukaryota</taxon>
        <taxon>Fungi</taxon>
        <taxon>Dikarya</taxon>
        <taxon>Ascomycota</taxon>
        <taxon>Pezizomycotina</taxon>
        <taxon>Dothideomycetes</taxon>
        <taxon>Dothideomycetidae</taxon>
        <taxon>Cladosporiales</taxon>
        <taxon>Cladosporiaceae</taxon>
        <taxon>Cladosporium</taxon>
    </lineage>
</organism>